<proteinExistence type="inferred from homology"/>
<feature type="transmembrane region" description="Helical" evidence="9">
    <location>
        <begin position="476"/>
        <end position="498"/>
    </location>
</feature>
<comment type="subcellular location">
    <subcellularLocation>
        <location evidence="1">Cell membrane</location>
        <topology evidence="1">Multi-pass membrane protein</topology>
    </subcellularLocation>
    <subcellularLocation>
        <location evidence="8">Membrane</location>
        <topology evidence="8">Multi-pass membrane protein</topology>
    </subcellularLocation>
</comment>
<evidence type="ECO:0000256" key="6">
    <source>
        <dbReference type="ARBA" id="ARBA00022989"/>
    </source>
</evidence>
<dbReference type="Proteomes" id="UP000468581">
    <property type="component" value="Unassembled WGS sequence"/>
</dbReference>
<keyword evidence="3" id="KW-1003">Cell membrane</keyword>
<feature type="transmembrane region" description="Helical" evidence="9">
    <location>
        <begin position="58"/>
        <end position="79"/>
    </location>
</feature>
<keyword evidence="11" id="KW-1185">Reference proteome</keyword>
<dbReference type="EMBL" id="JAABOO010000003">
    <property type="protein sequence ID" value="NER14786.1"/>
    <property type="molecule type" value="Genomic_DNA"/>
</dbReference>
<dbReference type="NCBIfam" id="TIGR00924">
    <property type="entry name" value="yjdL_sub1_fam"/>
    <property type="match status" value="1"/>
</dbReference>
<dbReference type="InterPro" id="IPR000109">
    <property type="entry name" value="POT_fam"/>
</dbReference>
<dbReference type="RefSeq" id="WP_163608066.1">
    <property type="nucleotide sequence ID" value="NZ_JAABOO010000003.1"/>
</dbReference>
<dbReference type="PANTHER" id="PTHR23517">
    <property type="entry name" value="RESISTANCE PROTEIN MDTM, PUTATIVE-RELATED-RELATED"/>
    <property type="match status" value="1"/>
</dbReference>
<dbReference type="AlphaFoldDB" id="A0A6P0UWH8"/>
<dbReference type="InterPro" id="IPR005279">
    <property type="entry name" value="Dipep/tripep_permease"/>
</dbReference>
<feature type="transmembrane region" description="Helical" evidence="9">
    <location>
        <begin position="263"/>
        <end position="282"/>
    </location>
</feature>
<dbReference type="GO" id="GO:0006857">
    <property type="term" value="P:oligopeptide transport"/>
    <property type="evidence" value="ECO:0007669"/>
    <property type="project" value="InterPro"/>
</dbReference>
<accession>A0A6P0UWH8</accession>
<dbReference type="GO" id="GO:1904680">
    <property type="term" value="F:peptide transmembrane transporter activity"/>
    <property type="evidence" value="ECO:0007669"/>
    <property type="project" value="InterPro"/>
</dbReference>
<dbReference type="GO" id="GO:0005886">
    <property type="term" value="C:plasma membrane"/>
    <property type="evidence" value="ECO:0007669"/>
    <property type="project" value="UniProtKB-SubCell"/>
</dbReference>
<feature type="transmembrane region" description="Helical" evidence="9">
    <location>
        <begin position="179"/>
        <end position="200"/>
    </location>
</feature>
<evidence type="ECO:0000256" key="3">
    <source>
        <dbReference type="ARBA" id="ARBA00022475"/>
    </source>
</evidence>
<evidence type="ECO:0000256" key="5">
    <source>
        <dbReference type="ARBA" id="ARBA00022856"/>
    </source>
</evidence>
<feature type="transmembrane region" description="Helical" evidence="9">
    <location>
        <begin position="114"/>
        <end position="132"/>
    </location>
</feature>
<dbReference type="PANTHER" id="PTHR23517:SF15">
    <property type="entry name" value="PROTON-DEPENDENT OLIGOPEPTIDE FAMILY TRANSPORT PROTEIN"/>
    <property type="match status" value="1"/>
</dbReference>
<dbReference type="InterPro" id="IPR018456">
    <property type="entry name" value="PTR2_symporter_CS"/>
</dbReference>
<dbReference type="InterPro" id="IPR050171">
    <property type="entry name" value="MFS_Transporters"/>
</dbReference>
<gene>
    <name evidence="10" type="ORF">GWK08_15120</name>
</gene>
<comment type="similarity">
    <text evidence="8">Belongs to the major facilitator superfamily. Proton-dependent oligopeptide transporter (POT/PTR) (TC 2.A.17) family.</text>
</comment>
<feature type="transmembrane region" description="Helical" evidence="9">
    <location>
        <begin position="153"/>
        <end position="173"/>
    </location>
</feature>
<evidence type="ECO:0000256" key="2">
    <source>
        <dbReference type="ARBA" id="ARBA00022448"/>
    </source>
</evidence>
<dbReference type="Pfam" id="PF00854">
    <property type="entry name" value="PTR2"/>
    <property type="match status" value="1"/>
</dbReference>
<name>A0A6P0UWH8_9FLAO</name>
<feature type="transmembrane region" description="Helical" evidence="9">
    <location>
        <begin position="229"/>
        <end position="251"/>
    </location>
</feature>
<reference evidence="10 11" key="1">
    <citation type="submission" date="2020-01" db="EMBL/GenBank/DDBJ databases">
        <title>Leptobacterium flavescens.</title>
        <authorList>
            <person name="Wang G."/>
        </authorList>
    </citation>
    <scope>NUCLEOTIDE SEQUENCE [LARGE SCALE GENOMIC DNA]</scope>
    <source>
        <strain evidence="10 11">KCTC 22160</strain>
    </source>
</reference>
<dbReference type="Gene3D" id="1.20.1250.20">
    <property type="entry name" value="MFS general substrate transporter like domains"/>
    <property type="match status" value="1"/>
</dbReference>
<dbReference type="InterPro" id="IPR036259">
    <property type="entry name" value="MFS_trans_sf"/>
</dbReference>
<keyword evidence="4 8" id="KW-0812">Transmembrane</keyword>
<keyword evidence="5" id="KW-0653">Protein transport</keyword>
<feature type="transmembrane region" description="Helical" evidence="9">
    <location>
        <begin position="294"/>
        <end position="311"/>
    </location>
</feature>
<keyword evidence="7 9" id="KW-0472">Membrane</keyword>
<dbReference type="SUPFAM" id="SSF103473">
    <property type="entry name" value="MFS general substrate transporter"/>
    <property type="match status" value="1"/>
</dbReference>
<feature type="transmembrane region" description="Helical" evidence="9">
    <location>
        <begin position="91"/>
        <end position="108"/>
    </location>
</feature>
<evidence type="ECO:0000256" key="9">
    <source>
        <dbReference type="SAM" id="Phobius"/>
    </source>
</evidence>
<evidence type="ECO:0000313" key="10">
    <source>
        <dbReference type="EMBL" id="NER14786.1"/>
    </source>
</evidence>
<feature type="transmembrane region" description="Helical" evidence="9">
    <location>
        <begin position="434"/>
        <end position="456"/>
    </location>
</feature>
<feature type="transmembrane region" description="Helical" evidence="9">
    <location>
        <begin position="400"/>
        <end position="422"/>
    </location>
</feature>
<keyword evidence="2 8" id="KW-0813">Transport</keyword>
<protein>
    <submittedName>
        <fullName evidence="10">MFS transporter</fullName>
    </submittedName>
</protein>
<organism evidence="10 11">
    <name type="scientific">Leptobacterium flavescens</name>
    <dbReference type="NCBI Taxonomy" id="472055"/>
    <lineage>
        <taxon>Bacteria</taxon>
        <taxon>Pseudomonadati</taxon>
        <taxon>Bacteroidota</taxon>
        <taxon>Flavobacteriia</taxon>
        <taxon>Flavobacteriales</taxon>
        <taxon>Flavobacteriaceae</taxon>
        <taxon>Leptobacterium</taxon>
    </lineage>
</organism>
<keyword evidence="6 9" id="KW-1133">Transmembrane helix</keyword>
<feature type="transmembrane region" description="Helical" evidence="9">
    <location>
        <begin position="370"/>
        <end position="388"/>
    </location>
</feature>
<sequence length="510" mass="56003">MENQTVAPQEQEMFGHPKGLFYLFFAELWERFSFYGMRALLTLYMVNEIFEALASRDIAAAAVYASYGSMVYASTVIGGRISDTILGMRQSIFLGGVLMALGHFVLAIENNWAFYLALSLIIVGNGFFKPNISTFVGSLYKDGDARKDSGFTIFYMGINIGGFVAPLVCGWLGNTYGWHYGFGLAGIGMLTGLIFFWSGIKKSVFGDRGLPPSIEVYERKYLGIPQKTLVPILAFLSAPVIAILLSSYEAIGGGDTFFGDQNVVNVIFKIIGFVILAYLGYIMIKATADERKKLFMAVLITIFMTIFWGFHELSGSVITLFAARNVNLTYITASQTNALNSMFIIILAIPISLLWTYLSKKKMNPRTPYKFGLGLLFAGISFYILSISGGSADENGMVPFSFLLIMYFLISVGELFMSPVGLSKITDLSPKRIVAFMMGVWFLSSAYAFQVVGFIGKQLAVESDDSNVGGLETLSIYLGGFDLIAKYAVGAGLIVLLFSPLLKRLMGNVH</sequence>
<evidence type="ECO:0000256" key="1">
    <source>
        <dbReference type="ARBA" id="ARBA00004651"/>
    </source>
</evidence>
<evidence type="ECO:0000313" key="11">
    <source>
        <dbReference type="Proteomes" id="UP000468581"/>
    </source>
</evidence>
<evidence type="ECO:0000256" key="4">
    <source>
        <dbReference type="ARBA" id="ARBA00022692"/>
    </source>
</evidence>
<comment type="caution">
    <text evidence="10">The sequence shown here is derived from an EMBL/GenBank/DDBJ whole genome shotgun (WGS) entry which is preliminary data.</text>
</comment>
<dbReference type="CDD" id="cd17346">
    <property type="entry name" value="MFS_DtpA_like"/>
    <property type="match status" value="1"/>
</dbReference>
<evidence type="ECO:0000256" key="7">
    <source>
        <dbReference type="ARBA" id="ARBA00023136"/>
    </source>
</evidence>
<dbReference type="PROSITE" id="PS01023">
    <property type="entry name" value="PTR2_2"/>
    <property type="match status" value="1"/>
</dbReference>
<feature type="transmembrane region" description="Helical" evidence="9">
    <location>
        <begin position="20"/>
        <end position="46"/>
    </location>
</feature>
<feature type="transmembrane region" description="Helical" evidence="9">
    <location>
        <begin position="338"/>
        <end position="358"/>
    </location>
</feature>
<evidence type="ECO:0000256" key="8">
    <source>
        <dbReference type="RuleBase" id="RU003755"/>
    </source>
</evidence>
<keyword evidence="5" id="KW-0571">Peptide transport</keyword>